<evidence type="ECO:0000256" key="3">
    <source>
        <dbReference type="ARBA" id="ARBA00022475"/>
    </source>
</evidence>
<keyword evidence="5 8" id="KW-1133">Transmembrane helix</keyword>
<evidence type="ECO:0000313" key="11">
    <source>
        <dbReference type="EMBL" id="CAB4999876.1"/>
    </source>
</evidence>
<evidence type="ECO:0000256" key="8">
    <source>
        <dbReference type="SAM" id="Phobius"/>
    </source>
</evidence>
<dbReference type="EMBL" id="CAFBPJ010000113">
    <property type="protein sequence ID" value="CAB5022014.1"/>
    <property type="molecule type" value="Genomic_DNA"/>
</dbReference>
<feature type="transmembrane region" description="Helical" evidence="8">
    <location>
        <begin position="226"/>
        <end position="250"/>
    </location>
</feature>
<organism evidence="10">
    <name type="scientific">freshwater metagenome</name>
    <dbReference type="NCBI Taxonomy" id="449393"/>
    <lineage>
        <taxon>unclassified sequences</taxon>
        <taxon>metagenomes</taxon>
        <taxon>ecological metagenomes</taxon>
    </lineage>
</organism>
<keyword evidence="4 8" id="KW-0812">Transmembrane</keyword>
<feature type="domain" description="ABC transmembrane type-1" evidence="9">
    <location>
        <begin position="104"/>
        <end position="293"/>
    </location>
</feature>
<evidence type="ECO:0000256" key="5">
    <source>
        <dbReference type="ARBA" id="ARBA00022989"/>
    </source>
</evidence>
<gene>
    <name evidence="10" type="ORF">UFOPK2625_00698</name>
    <name evidence="11" type="ORF">UFOPK4043_00424</name>
    <name evidence="12" type="ORF">UFOPK4092_00994</name>
</gene>
<evidence type="ECO:0000256" key="1">
    <source>
        <dbReference type="ARBA" id="ARBA00004651"/>
    </source>
</evidence>
<dbReference type="PANTHER" id="PTHR43386">
    <property type="entry name" value="OLIGOPEPTIDE TRANSPORT SYSTEM PERMEASE PROTEIN APPC"/>
    <property type="match status" value="1"/>
</dbReference>
<evidence type="ECO:0000313" key="12">
    <source>
        <dbReference type="EMBL" id="CAB5022014.1"/>
    </source>
</evidence>
<evidence type="ECO:0000256" key="7">
    <source>
        <dbReference type="SAM" id="MobiDB-lite"/>
    </source>
</evidence>
<sequence length="307" mass="32684">MKDLLNSEMMPAPTPDLQGEPRRRRPAAWPGWRVARRFPLLNIGMVLAAVVILTSLLAPWITPYPADAGAVIHPDSVLEAPSFAHWFGTDAVGRDIFTRVLFGGRVSIAIVVGVLLISAVIGLSIGLAAGFFGGWLDAILMRVTDVFLAFPALLLAVALAAMLSASAVNAALAIAFTWWPWYARLARGQAASIRRQGYADAAIVLGAGRARLLIRHLLPNASTAVFVQMSLDAAGIILTAATLSYLGLGAQDPIPEWGLMVAQGQPLATTAWWVITFPGLAILVTAVAFNFIGDGLQNVFDPKRGRS</sequence>
<dbReference type="EMBL" id="CAFBPA010000044">
    <property type="protein sequence ID" value="CAB4999876.1"/>
    <property type="molecule type" value="Genomic_DNA"/>
</dbReference>
<dbReference type="Gene3D" id="1.10.3720.10">
    <property type="entry name" value="MetI-like"/>
    <property type="match status" value="1"/>
</dbReference>
<keyword evidence="2" id="KW-0813">Transport</keyword>
<dbReference type="EMBL" id="CAEZXZ010000088">
    <property type="protein sequence ID" value="CAB4704982.1"/>
    <property type="molecule type" value="Genomic_DNA"/>
</dbReference>
<dbReference type="SUPFAM" id="SSF161098">
    <property type="entry name" value="MetI-like"/>
    <property type="match status" value="1"/>
</dbReference>
<dbReference type="InterPro" id="IPR000515">
    <property type="entry name" value="MetI-like"/>
</dbReference>
<keyword evidence="3" id="KW-1003">Cell membrane</keyword>
<evidence type="ECO:0000256" key="4">
    <source>
        <dbReference type="ARBA" id="ARBA00022692"/>
    </source>
</evidence>
<reference evidence="10" key="1">
    <citation type="submission" date="2020-05" db="EMBL/GenBank/DDBJ databases">
        <authorList>
            <person name="Chiriac C."/>
            <person name="Salcher M."/>
            <person name="Ghai R."/>
            <person name="Kavagutti S V."/>
        </authorList>
    </citation>
    <scope>NUCLEOTIDE SEQUENCE</scope>
</reference>
<feature type="region of interest" description="Disordered" evidence="7">
    <location>
        <begin position="1"/>
        <end position="24"/>
    </location>
</feature>
<dbReference type="InterPro" id="IPR035906">
    <property type="entry name" value="MetI-like_sf"/>
</dbReference>
<feature type="transmembrane region" description="Helical" evidence="8">
    <location>
        <begin position="270"/>
        <end position="293"/>
    </location>
</feature>
<dbReference type="AlphaFoldDB" id="A0A6J6Q356"/>
<name>A0A6J6Q356_9ZZZZ</name>
<dbReference type="GO" id="GO:0055085">
    <property type="term" value="P:transmembrane transport"/>
    <property type="evidence" value="ECO:0007669"/>
    <property type="project" value="InterPro"/>
</dbReference>
<evidence type="ECO:0000256" key="6">
    <source>
        <dbReference type="ARBA" id="ARBA00023136"/>
    </source>
</evidence>
<dbReference type="PROSITE" id="PS50928">
    <property type="entry name" value="ABC_TM1"/>
    <property type="match status" value="1"/>
</dbReference>
<proteinExistence type="predicted"/>
<dbReference type="CDD" id="cd06261">
    <property type="entry name" value="TM_PBP2"/>
    <property type="match status" value="1"/>
</dbReference>
<dbReference type="Pfam" id="PF00528">
    <property type="entry name" value="BPD_transp_1"/>
    <property type="match status" value="1"/>
</dbReference>
<feature type="transmembrane region" description="Helical" evidence="8">
    <location>
        <begin position="108"/>
        <end position="136"/>
    </location>
</feature>
<dbReference type="InterPro" id="IPR050366">
    <property type="entry name" value="BP-dependent_transpt_permease"/>
</dbReference>
<protein>
    <submittedName>
        <fullName evidence="10">Unannotated protein</fullName>
    </submittedName>
</protein>
<feature type="transmembrane region" description="Helical" evidence="8">
    <location>
        <begin position="148"/>
        <end position="176"/>
    </location>
</feature>
<evidence type="ECO:0000313" key="10">
    <source>
        <dbReference type="EMBL" id="CAB4704982.1"/>
    </source>
</evidence>
<dbReference type="GO" id="GO:0005886">
    <property type="term" value="C:plasma membrane"/>
    <property type="evidence" value="ECO:0007669"/>
    <property type="project" value="UniProtKB-SubCell"/>
</dbReference>
<evidence type="ECO:0000259" key="9">
    <source>
        <dbReference type="PROSITE" id="PS50928"/>
    </source>
</evidence>
<feature type="transmembrane region" description="Helical" evidence="8">
    <location>
        <begin position="40"/>
        <end position="61"/>
    </location>
</feature>
<comment type="subcellular location">
    <subcellularLocation>
        <location evidence="1">Cell membrane</location>
        <topology evidence="1">Multi-pass membrane protein</topology>
    </subcellularLocation>
</comment>
<dbReference type="PANTHER" id="PTHR43386:SF1">
    <property type="entry name" value="D,D-DIPEPTIDE TRANSPORT SYSTEM PERMEASE PROTEIN DDPC-RELATED"/>
    <property type="match status" value="1"/>
</dbReference>
<keyword evidence="6 8" id="KW-0472">Membrane</keyword>
<accession>A0A6J6Q356</accession>
<evidence type="ECO:0000256" key="2">
    <source>
        <dbReference type="ARBA" id="ARBA00022448"/>
    </source>
</evidence>